<dbReference type="Gene3D" id="3.30.420.110">
    <property type="entry name" value="MutS, connector domain"/>
    <property type="match status" value="1"/>
</dbReference>
<dbReference type="GO" id="GO:0005524">
    <property type="term" value="F:ATP binding"/>
    <property type="evidence" value="ECO:0007669"/>
    <property type="project" value="UniProtKB-UniRule"/>
</dbReference>
<dbReference type="FunFam" id="3.40.50.300:FF:000870">
    <property type="entry name" value="MutS protein homolog 4"/>
    <property type="match status" value="1"/>
</dbReference>
<feature type="compositionally biased region" description="Basic residues" evidence="11">
    <location>
        <begin position="1"/>
        <end position="11"/>
    </location>
</feature>
<dbReference type="PROSITE" id="PS00486">
    <property type="entry name" value="DNA_MISMATCH_REPAIR_2"/>
    <property type="match status" value="1"/>
</dbReference>
<keyword evidence="4 9" id="KW-0227">DNA damage</keyword>
<keyword evidence="14" id="KW-1185">Reference proteome</keyword>
<evidence type="ECO:0000256" key="9">
    <source>
        <dbReference type="HAMAP-Rule" id="MF_00096"/>
    </source>
</evidence>
<dbReference type="CDD" id="cd03284">
    <property type="entry name" value="ABC_MutS1"/>
    <property type="match status" value="1"/>
</dbReference>
<keyword evidence="3 9" id="KW-0547">Nucleotide-binding</keyword>
<feature type="region of interest" description="Disordered" evidence="11">
    <location>
        <begin position="849"/>
        <end position="889"/>
    </location>
</feature>
<evidence type="ECO:0000256" key="8">
    <source>
        <dbReference type="ARBA" id="ARBA00024647"/>
    </source>
</evidence>
<dbReference type="InterPro" id="IPR005748">
    <property type="entry name" value="DNA_mismatch_repair_MutS"/>
</dbReference>
<evidence type="ECO:0000256" key="4">
    <source>
        <dbReference type="ARBA" id="ARBA00022763"/>
    </source>
</evidence>
<feature type="domain" description="DNA mismatch repair proteins mutS family" evidence="12">
    <location>
        <begin position="707"/>
        <end position="723"/>
    </location>
</feature>
<evidence type="ECO:0000256" key="2">
    <source>
        <dbReference type="ARBA" id="ARBA00021982"/>
    </source>
</evidence>
<organism evidence="13 14">
    <name type="scientific">Hymenobacter rubripertinctus</name>
    <dbReference type="NCBI Taxonomy" id="2029981"/>
    <lineage>
        <taxon>Bacteria</taxon>
        <taxon>Pseudomonadati</taxon>
        <taxon>Bacteroidota</taxon>
        <taxon>Cytophagia</taxon>
        <taxon>Cytophagales</taxon>
        <taxon>Hymenobacteraceae</taxon>
        <taxon>Hymenobacter</taxon>
    </lineage>
</organism>
<feature type="binding site" evidence="9">
    <location>
        <begin position="633"/>
        <end position="640"/>
    </location>
    <ligand>
        <name>ATP</name>
        <dbReference type="ChEBI" id="CHEBI:30616"/>
    </ligand>
</feature>
<sequence>MKVKKEKKPVRTHGTLGPPAVADTPLMKQYQQLKQTYPGAVLLFRVGDFYETFGEDAVTASRILDITLTKRGAGTASETPLAGFPHHSLDTYLPKLVRAGQRVAICDQLEDPKQAKGLVKRGVTELVTPGVSLHDNVLERRSNNYLCAVHFGKQEAGISFLDISTGEFLVAQGTIEYLGKLLQNFQPAEVLFCKKSRREFEEHFGPDYCHFALEEWVFGHDYGHELLTRHFNTTSLKGFGIDGLHEGITAAGCVLHYLAETKHTNVGHIGSIGRLEEDKYVWLDRFTVRNLELVQAQHPGGVPLIDILDQTVTPMGARLLRKWVVLPLKEPAQIQRRLDTVDALLQTPELLENLLTHLRQINDLERLISKVAVRRINPRELLQLARALEAIGPIRDELAASGVKALQKLADQLNPCATLRAEIQTKIREDAPILTNQGGVLLDNIDAELDELRRMAGSGKQYLFELQQKAIQETGISSLKVAYNKVFGYYLEVTNSHKDKVPATWIRKQTLVNAERYITEELKVYEEKILTAEERLFIIEQRIYNELVLTAAEYVPQVQQNARAIGVADCLASFAATARQHRYVKPVVDDSTTLDITAGRHPVIERQLPPGEQYIPNNLRLDQDDQQIVVITGPNMAGKSALLRQTALIVLLAQIGSFVPADAAHIGVIDKIFTRVGASDNLSKGESTFMVEMTETASILNNLSDRSLVLMDEIGRGTSTYDGISIAWAIVEHLHNSPRARAKTLFATHYHELNQLADDCPRVRNYHVAVKEADNRILFLRKLREGGSEHSFGIHVARMAGMPTAVVLRANEIMHHLEQERASTGVEPDQSTEFDDLLMRLDDTAADATGGKVVPLNGRAETPAPTAAAAPARSGPKAQPAAAVHSAPRPSLQLSMFEPADPALERLRELLEKLDVNTLTPIEALLKLNELKLAVGGAK</sequence>
<evidence type="ECO:0000256" key="5">
    <source>
        <dbReference type="ARBA" id="ARBA00022840"/>
    </source>
</evidence>
<evidence type="ECO:0000256" key="6">
    <source>
        <dbReference type="ARBA" id="ARBA00023125"/>
    </source>
</evidence>
<dbReference type="Pfam" id="PF00488">
    <property type="entry name" value="MutS_V"/>
    <property type="match status" value="1"/>
</dbReference>
<reference evidence="13 14" key="1">
    <citation type="submission" date="2018-09" db="EMBL/GenBank/DDBJ databases">
        <authorList>
            <person name="Zeman M."/>
            <person name="Pardy F."/>
        </authorList>
    </citation>
    <scope>NUCLEOTIDE SEQUENCE [LARGE SCALE GENOMIC DNA]</scope>
    <source>
        <strain evidence="13 14">CCM 8852</strain>
    </source>
</reference>
<dbReference type="FunFam" id="3.40.1170.10:FF:000001">
    <property type="entry name" value="DNA mismatch repair protein MutS"/>
    <property type="match status" value="1"/>
</dbReference>
<keyword evidence="7 9" id="KW-0234">DNA repair</keyword>
<dbReference type="SMART" id="SM00533">
    <property type="entry name" value="MUTSd"/>
    <property type="match status" value="1"/>
</dbReference>
<dbReference type="OrthoDB" id="9802448at2"/>
<evidence type="ECO:0000313" key="14">
    <source>
        <dbReference type="Proteomes" id="UP000284250"/>
    </source>
</evidence>
<dbReference type="EMBL" id="QYCN01000019">
    <property type="protein sequence ID" value="RIY08888.1"/>
    <property type="molecule type" value="Genomic_DNA"/>
</dbReference>
<evidence type="ECO:0000256" key="7">
    <source>
        <dbReference type="ARBA" id="ARBA00023204"/>
    </source>
</evidence>
<dbReference type="SUPFAM" id="SSF48334">
    <property type="entry name" value="DNA repair protein MutS, domain III"/>
    <property type="match status" value="1"/>
</dbReference>
<dbReference type="NCBIfam" id="NF003810">
    <property type="entry name" value="PRK05399.1"/>
    <property type="match status" value="1"/>
</dbReference>
<dbReference type="Pfam" id="PF01624">
    <property type="entry name" value="MutS_I"/>
    <property type="match status" value="1"/>
</dbReference>
<dbReference type="PANTHER" id="PTHR11361:SF34">
    <property type="entry name" value="DNA MISMATCH REPAIR PROTEIN MSH1, MITOCHONDRIAL"/>
    <property type="match status" value="1"/>
</dbReference>
<dbReference type="HAMAP" id="MF_00096">
    <property type="entry name" value="MutS"/>
    <property type="match status" value="1"/>
</dbReference>
<evidence type="ECO:0000256" key="3">
    <source>
        <dbReference type="ARBA" id="ARBA00022741"/>
    </source>
</evidence>
<dbReference type="NCBIfam" id="TIGR01070">
    <property type="entry name" value="mutS1"/>
    <property type="match status" value="1"/>
</dbReference>
<dbReference type="InterPro" id="IPR007696">
    <property type="entry name" value="DNA_mismatch_repair_MutS_core"/>
</dbReference>
<dbReference type="Gene3D" id="3.40.50.300">
    <property type="entry name" value="P-loop containing nucleotide triphosphate hydrolases"/>
    <property type="match status" value="1"/>
</dbReference>
<dbReference type="SUPFAM" id="SSF53150">
    <property type="entry name" value="DNA repair protein MutS, domain II"/>
    <property type="match status" value="1"/>
</dbReference>
<evidence type="ECO:0000256" key="1">
    <source>
        <dbReference type="ARBA" id="ARBA00006271"/>
    </source>
</evidence>
<dbReference type="InterPro" id="IPR007695">
    <property type="entry name" value="DNA_mismatch_repair_MutS-lik_N"/>
</dbReference>
<evidence type="ECO:0000313" key="13">
    <source>
        <dbReference type="EMBL" id="RIY08888.1"/>
    </source>
</evidence>
<dbReference type="InterPro" id="IPR036187">
    <property type="entry name" value="DNA_mismatch_repair_MutS_sf"/>
</dbReference>
<dbReference type="InterPro" id="IPR007861">
    <property type="entry name" value="DNA_mismatch_repair_MutS_clamp"/>
</dbReference>
<dbReference type="Proteomes" id="UP000284250">
    <property type="component" value="Unassembled WGS sequence"/>
</dbReference>
<proteinExistence type="inferred from homology"/>
<dbReference type="AlphaFoldDB" id="A0A418QUT1"/>
<dbReference type="GO" id="GO:0006298">
    <property type="term" value="P:mismatch repair"/>
    <property type="evidence" value="ECO:0007669"/>
    <property type="project" value="UniProtKB-UniRule"/>
</dbReference>
<dbReference type="InterPro" id="IPR045076">
    <property type="entry name" value="MutS"/>
</dbReference>
<accession>A0A418QUT1</accession>
<gene>
    <name evidence="9 13" type="primary">mutS</name>
    <name evidence="13" type="ORF">D0T11_13245</name>
</gene>
<comment type="caution">
    <text evidence="13">The sequence shown here is derived from an EMBL/GenBank/DDBJ whole genome shotgun (WGS) entry which is preliminary data.</text>
</comment>
<dbReference type="Pfam" id="PF05192">
    <property type="entry name" value="MutS_III"/>
    <property type="match status" value="1"/>
</dbReference>
<comment type="function">
    <text evidence="8 9">This protein is involved in the repair of mismatches in DNA. It is possible that it carries out the mismatch recognition step. This protein has a weak ATPase activity.</text>
</comment>
<reference evidence="13 14" key="2">
    <citation type="submission" date="2019-01" db="EMBL/GenBank/DDBJ databases">
        <title>Hymenobacter humicola sp. nov., isolated from soils in Antarctica.</title>
        <authorList>
            <person name="Sedlacek I."/>
            <person name="Holochova P."/>
            <person name="Kralova S."/>
            <person name="Pantucek R."/>
            <person name="Stankova E."/>
            <person name="Vrbovska V."/>
            <person name="Kristofova L."/>
            <person name="Svec P."/>
            <person name="Busse H.-J."/>
        </authorList>
    </citation>
    <scope>NUCLEOTIDE SEQUENCE [LARGE SCALE GENOMIC DNA]</scope>
    <source>
        <strain evidence="13 14">CCM 8852</strain>
    </source>
</reference>
<evidence type="ECO:0000256" key="11">
    <source>
        <dbReference type="SAM" id="MobiDB-lite"/>
    </source>
</evidence>
<feature type="region of interest" description="Disordered" evidence="11">
    <location>
        <begin position="1"/>
        <end position="21"/>
    </location>
</feature>
<dbReference type="GO" id="GO:0140664">
    <property type="term" value="F:ATP-dependent DNA damage sensor activity"/>
    <property type="evidence" value="ECO:0007669"/>
    <property type="project" value="InterPro"/>
</dbReference>
<dbReference type="InterPro" id="IPR007860">
    <property type="entry name" value="DNA_mmatch_repair_MutS_con_dom"/>
</dbReference>
<keyword evidence="6 9" id="KW-0238">DNA-binding</keyword>
<dbReference type="PIRSF" id="PIRSF037677">
    <property type="entry name" value="DNA_mis_repair_Msh6"/>
    <property type="match status" value="1"/>
</dbReference>
<dbReference type="Gene3D" id="3.40.1170.10">
    <property type="entry name" value="DNA repair protein MutS, domain I"/>
    <property type="match status" value="1"/>
</dbReference>
<dbReference type="SUPFAM" id="SSF52540">
    <property type="entry name" value="P-loop containing nucleoside triphosphate hydrolases"/>
    <property type="match status" value="1"/>
</dbReference>
<dbReference type="GO" id="GO:0030983">
    <property type="term" value="F:mismatched DNA binding"/>
    <property type="evidence" value="ECO:0007669"/>
    <property type="project" value="InterPro"/>
</dbReference>
<dbReference type="RefSeq" id="WP_119656280.1">
    <property type="nucleotide sequence ID" value="NZ_JBHUOI010000052.1"/>
</dbReference>
<dbReference type="PANTHER" id="PTHR11361">
    <property type="entry name" value="DNA MISMATCH REPAIR PROTEIN MUTS FAMILY MEMBER"/>
    <property type="match status" value="1"/>
</dbReference>
<dbReference type="InterPro" id="IPR036678">
    <property type="entry name" value="MutS_con_dom_sf"/>
</dbReference>
<name>A0A418QUT1_9BACT</name>
<dbReference type="InterPro" id="IPR027417">
    <property type="entry name" value="P-loop_NTPase"/>
</dbReference>
<dbReference type="InterPro" id="IPR000432">
    <property type="entry name" value="DNA_mismatch_repair_MutS_C"/>
</dbReference>
<dbReference type="InterPro" id="IPR017261">
    <property type="entry name" value="DNA_mismatch_repair_MutS/MSH"/>
</dbReference>
<dbReference type="SUPFAM" id="SSF55271">
    <property type="entry name" value="DNA repair protein MutS, domain I"/>
    <property type="match status" value="1"/>
</dbReference>
<feature type="compositionally biased region" description="Low complexity" evidence="11">
    <location>
        <begin position="860"/>
        <end position="872"/>
    </location>
</feature>
<evidence type="ECO:0000256" key="10">
    <source>
        <dbReference type="RuleBase" id="RU003756"/>
    </source>
</evidence>
<dbReference type="GO" id="GO:0005829">
    <property type="term" value="C:cytosol"/>
    <property type="evidence" value="ECO:0007669"/>
    <property type="project" value="TreeGrafter"/>
</dbReference>
<dbReference type="Gene3D" id="1.10.1420.10">
    <property type="match status" value="2"/>
</dbReference>
<dbReference type="Pfam" id="PF05188">
    <property type="entry name" value="MutS_II"/>
    <property type="match status" value="1"/>
</dbReference>
<comment type="similarity">
    <text evidence="1 9 10">Belongs to the DNA mismatch repair MutS family.</text>
</comment>
<dbReference type="GO" id="GO:0003684">
    <property type="term" value="F:damaged DNA binding"/>
    <property type="evidence" value="ECO:0007669"/>
    <property type="project" value="UniProtKB-UniRule"/>
</dbReference>
<evidence type="ECO:0000259" key="12">
    <source>
        <dbReference type="PROSITE" id="PS00486"/>
    </source>
</evidence>
<dbReference type="InterPro" id="IPR016151">
    <property type="entry name" value="DNA_mismatch_repair_MutS_N"/>
</dbReference>
<protein>
    <recommendedName>
        <fullName evidence="2 9">DNA mismatch repair protein MutS</fullName>
    </recommendedName>
</protein>
<dbReference type="SMART" id="SM00534">
    <property type="entry name" value="MUTSac"/>
    <property type="match status" value="1"/>
</dbReference>
<dbReference type="Pfam" id="PF05190">
    <property type="entry name" value="MutS_IV"/>
    <property type="match status" value="1"/>
</dbReference>
<keyword evidence="5 9" id="KW-0067">ATP-binding</keyword>